<comment type="caution">
    <text evidence="2">The sequence shown here is derived from an EMBL/GenBank/DDBJ whole genome shotgun (WGS) entry which is preliminary data.</text>
</comment>
<dbReference type="Proteomes" id="UP001476950">
    <property type="component" value="Unassembled WGS sequence"/>
</dbReference>
<keyword evidence="3" id="KW-1185">Reference proteome</keyword>
<feature type="region of interest" description="Disordered" evidence="1">
    <location>
        <begin position="63"/>
        <end position="137"/>
    </location>
</feature>
<protein>
    <submittedName>
        <fullName evidence="2">Uncharacterized protein</fullName>
    </submittedName>
</protein>
<feature type="compositionally biased region" description="Basic and acidic residues" evidence="1">
    <location>
        <begin position="81"/>
        <end position="117"/>
    </location>
</feature>
<accession>A0ABV0KDP9</accession>
<sequence length="407" mass="44854">MDQPFESDVMEDLAAETPISSADEYDAMEEEGFDAFGDDHAFTDGMDEFAPEGAAAFEEDAFGDNLEGDLWDDQMASGDEFNPHRTNQRESNRTQHEQGQRRRGIDRGGERGDDRRQVPRRRPSGHRGPWPPRRNAFSDESFFDEMNEFEDGFEENFEDEFASGDAFAEDGSINAMDAMEAAIADALEAEDSDEFLRRAVQGVRRAAQVARQVGRGVGQVARVVGPVASMIPLPQAQAIGAIANIAGRLLADGADEFEVLDEILSFAEAENAVDAAAPIIAGLTVRTMMPRAARLNRTARRQLVHSVRQSTQTLARRQGARAVRAVPRVVQAVQRTAQRRRMPAQQLPQAIRRAAASVARNPRLVSRLAQATQHASTVTRRYVTGSSTGIPQRLVIRGPVEITIRSR</sequence>
<evidence type="ECO:0000313" key="3">
    <source>
        <dbReference type="Proteomes" id="UP001476950"/>
    </source>
</evidence>
<dbReference type="RefSeq" id="WP_190450310.1">
    <property type="nucleotide sequence ID" value="NZ_JAMPLM010000002.1"/>
</dbReference>
<proteinExistence type="predicted"/>
<name>A0ABV0KDP9_9CYAN</name>
<feature type="compositionally biased region" description="Acidic residues" evidence="1">
    <location>
        <begin position="63"/>
        <end position="72"/>
    </location>
</feature>
<reference evidence="2 3" key="1">
    <citation type="submission" date="2022-04" db="EMBL/GenBank/DDBJ databases">
        <title>Positive selection, recombination, and allopatry shape intraspecific diversity of widespread and dominant cyanobacteria.</title>
        <authorList>
            <person name="Wei J."/>
            <person name="Shu W."/>
            <person name="Hu C."/>
        </authorList>
    </citation>
    <scope>NUCLEOTIDE SEQUENCE [LARGE SCALE GENOMIC DNA]</scope>
    <source>
        <strain evidence="2 3">AS-A4</strain>
    </source>
</reference>
<feature type="region of interest" description="Disordered" evidence="1">
    <location>
        <begin position="1"/>
        <end position="22"/>
    </location>
</feature>
<dbReference type="EMBL" id="JAMPLM010000002">
    <property type="protein sequence ID" value="MEP1057339.1"/>
    <property type="molecule type" value="Genomic_DNA"/>
</dbReference>
<evidence type="ECO:0000256" key="1">
    <source>
        <dbReference type="SAM" id="MobiDB-lite"/>
    </source>
</evidence>
<organism evidence="2 3">
    <name type="scientific">Stenomitos frigidus AS-A4</name>
    <dbReference type="NCBI Taxonomy" id="2933935"/>
    <lineage>
        <taxon>Bacteria</taxon>
        <taxon>Bacillati</taxon>
        <taxon>Cyanobacteriota</taxon>
        <taxon>Cyanophyceae</taxon>
        <taxon>Leptolyngbyales</taxon>
        <taxon>Leptolyngbyaceae</taxon>
        <taxon>Stenomitos</taxon>
    </lineage>
</organism>
<gene>
    <name evidence="2" type="ORF">NDI38_02750</name>
</gene>
<evidence type="ECO:0000313" key="2">
    <source>
        <dbReference type="EMBL" id="MEP1057339.1"/>
    </source>
</evidence>